<dbReference type="GO" id="GO:0016872">
    <property type="term" value="F:intramolecular lyase activity"/>
    <property type="evidence" value="ECO:0007669"/>
    <property type="project" value="InterPro"/>
</dbReference>
<dbReference type="GO" id="GO:0019303">
    <property type="term" value="P:D-ribose catabolic process"/>
    <property type="evidence" value="ECO:0007669"/>
    <property type="project" value="TreeGrafter"/>
</dbReference>
<dbReference type="InterPro" id="IPR023064">
    <property type="entry name" value="D-ribose_pyranase"/>
</dbReference>
<evidence type="ECO:0000256" key="5">
    <source>
        <dbReference type="ARBA" id="ARBA00023277"/>
    </source>
</evidence>
<dbReference type="SUPFAM" id="SSF102546">
    <property type="entry name" value="RbsD-like"/>
    <property type="match status" value="1"/>
</dbReference>
<evidence type="ECO:0000256" key="1">
    <source>
        <dbReference type="ARBA" id="ARBA00000223"/>
    </source>
</evidence>
<dbReference type="InterPro" id="IPR023750">
    <property type="entry name" value="RbsD-like_sf"/>
</dbReference>
<evidence type="ECO:0000256" key="3">
    <source>
        <dbReference type="ARBA" id="ARBA00022490"/>
    </source>
</evidence>
<gene>
    <name evidence="6" type="ORF">SAMN02745973_01031</name>
</gene>
<keyword evidence="7" id="KW-1185">Reference proteome</keyword>
<comment type="catalytic activity">
    <reaction evidence="1">
        <text>beta-D-ribopyranose = beta-D-ribofuranose</text>
        <dbReference type="Rhea" id="RHEA:25432"/>
        <dbReference type="ChEBI" id="CHEBI:27476"/>
        <dbReference type="ChEBI" id="CHEBI:47002"/>
        <dbReference type="EC" id="5.4.99.62"/>
    </reaction>
</comment>
<dbReference type="EMBL" id="FUWV01000004">
    <property type="protein sequence ID" value="SJZ55807.1"/>
    <property type="molecule type" value="Genomic_DNA"/>
</dbReference>
<accession>A0A1T4LMI8</accession>
<dbReference type="InterPro" id="IPR007721">
    <property type="entry name" value="RbsD_FucU"/>
</dbReference>
<evidence type="ECO:0000256" key="4">
    <source>
        <dbReference type="ARBA" id="ARBA00023235"/>
    </source>
</evidence>
<evidence type="ECO:0000313" key="6">
    <source>
        <dbReference type="EMBL" id="SJZ55807.1"/>
    </source>
</evidence>
<dbReference type="GO" id="GO:0048029">
    <property type="term" value="F:monosaccharide binding"/>
    <property type="evidence" value="ECO:0007669"/>
    <property type="project" value="InterPro"/>
</dbReference>
<reference evidence="6 7" key="1">
    <citation type="submission" date="2017-02" db="EMBL/GenBank/DDBJ databases">
        <authorList>
            <person name="Peterson S.W."/>
        </authorList>
    </citation>
    <scope>NUCLEOTIDE SEQUENCE [LARGE SCALE GENOMIC DNA]</scope>
    <source>
        <strain evidence="6 7">DSM 15102</strain>
    </source>
</reference>
<protein>
    <recommendedName>
        <fullName evidence="2">D-ribose pyranase</fullName>
        <ecNumber evidence="2">5.4.99.62</ecNumber>
    </recommendedName>
</protein>
<dbReference type="PANTHER" id="PTHR37831">
    <property type="entry name" value="D-RIBOSE PYRANASE"/>
    <property type="match status" value="1"/>
</dbReference>
<name>A0A1T4LMI8_9FIRM</name>
<dbReference type="RefSeq" id="WP_087678483.1">
    <property type="nucleotide sequence ID" value="NZ_FUWV01000004.1"/>
</dbReference>
<dbReference type="Pfam" id="PF05025">
    <property type="entry name" value="RbsD_FucU"/>
    <property type="match status" value="1"/>
</dbReference>
<organism evidence="6 7">
    <name type="scientific">Garciella nitratireducens DSM 15102</name>
    <dbReference type="NCBI Taxonomy" id="1121911"/>
    <lineage>
        <taxon>Bacteria</taxon>
        <taxon>Bacillati</taxon>
        <taxon>Bacillota</taxon>
        <taxon>Clostridia</taxon>
        <taxon>Eubacteriales</taxon>
        <taxon>Eubacteriaceae</taxon>
        <taxon>Garciella</taxon>
    </lineage>
</organism>
<evidence type="ECO:0000313" key="7">
    <source>
        <dbReference type="Proteomes" id="UP000196365"/>
    </source>
</evidence>
<dbReference type="GO" id="GO:0062193">
    <property type="term" value="F:D-ribose pyranase activity"/>
    <property type="evidence" value="ECO:0007669"/>
    <property type="project" value="UniProtKB-EC"/>
</dbReference>
<dbReference type="NCBIfam" id="NF008761">
    <property type="entry name" value="PRK11797.1"/>
    <property type="match status" value="1"/>
</dbReference>
<keyword evidence="4" id="KW-0413">Isomerase</keyword>
<proteinExistence type="predicted"/>
<dbReference type="GO" id="GO:0005829">
    <property type="term" value="C:cytosol"/>
    <property type="evidence" value="ECO:0007669"/>
    <property type="project" value="TreeGrafter"/>
</dbReference>
<evidence type="ECO:0000256" key="2">
    <source>
        <dbReference type="ARBA" id="ARBA00012862"/>
    </source>
</evidence>
<dbReference type="AlphaFoldDB" id="A0A1T4LMI8"/>
<sequence length="122" mass="13635">MKKGFLLNSKISYLIANMGHKDMLAIGDAGLPVPFGVDKIDLAVSRGVPNFLEVFDAILSEQHIEAVILAEEIKEKSTKMHHEILSRISKIRDKDNVKIDIIYKGFQGLLQQTKGEKVFIVS</sequence>
<dbReference type="PANTHER" id="PTHR37831:SF1">
    <property type="entry name" value="D-RIBOSE PYRANASE"/>
    <property type="match status" value="1"/>
</dbReference>
<dbReference type="Gene3D" id="3.40.1650.10">
    <property type="entry name" value="RbsD-like domain"/>
    <property type="match status" value="1"/>
</dbReference>
<dbReference type="EC" id="5.4.99.62" evidence="2"/>
<dbReference type="OrthoDB" id="9805009at2"/>
<dbReference type="Proteomes" id="UP000196365">
    <property type="component" value="Unassembled WGS sequence"/>
</dbReference>
<keyword evidence="5" id="KW-0119">Carbohydrate metabolism</keyword>
<keyword evidence="3" id="KW-0963">Cytoplasm</keyword>